<feature type="transmembrane region" description="Helical" evidence="1">
    <location>
        <begin position="7"/>
        <end position="29"/>
    </location>
</feature>
<evidence type="ECO:0000313" key="3">
    <source>
        <dbReference type="Proteomes" id="UP000006178"/>
    </source>
</evidence>
<evidence type="ECO:0008006" key="4">
    <source>
        <dbReference type="Google" id="ProtNLM"/>
    </source>
</evidence>
<proteinExistence type="predicted"/>
<dbReference type="EMBL" id="CP003184">
    <property type="protein sequence ID" value="AFK87285.1"/>
    <property type="molecule type" value="Genomic_DNA"/>
</dbReference>
<accession>I3VXP0</accession>
<keyword evidence="3" id="KW-1185">Reference proteome</keyword>
<dbReference type="Proteomes" id="UP000006178">
    <property type="component" value="Chromosome"/>
</dbReference>
<dbReference type="STRING" id="1094508.Tsac_2281"/>
<dbReference type="AlphaFoldDB" id="I3VXP0"/>
<organism evidence="2 3">
    <name type="scientific">Thermoanaerobacterium saccharolyticum (strain DSM 8691 / JW/SL-YS485)</name>
    <dbReference type="NCBI Taxonomy" id="1094508"/>
    <lineage>
        <taxon>Bacteria</taxon>
        <taxon>Bacillati</taxon>
        <taxon>Bacillota</taxon>
        <taxon>Clostridia</taxon>
        <taxon>Thermoanaerobacterales</taxon>
        <taxon>Thermoanaerobacteraceae</taxon>
        <taxon>Thermoanaerobacterium</taxon>
    </lineage>
</organism>
<dbReference type="eggNOG" id="ENOG5032Y74">
    <property type="taxonomic scope" value="Bacteria"/>
</dbReference>
<dbReference type="KEGG" id="tsh:Tsac_2281"/>
<dbReference type="PATRIC" id="fig|1094508.3.peg.2310"/>
<evidence type="ECO:0000256" key="1">
    <source>
        <dbReference type="SAM" id="Phobius"/>
    </source>
</evidence>
<dbReference type="BioCyc" id="TSAC1094508:GLMA-2314-MONOMER"/>
<sequence length="121" mass="12050">MKKADGIISLIAGVISIFAAIATLLVGGAGSAFQAEGSNTVIGLGWGGVVFSFLVVIFGAIAIGAKSKAAGILLIISSILGAILGGTLVAIFMVLSLVGGILVLIGNKKEPEDSTKSCIYK</sequence>
<reference evidence="2 3" key="1">
    <citation type="journal article" date="2014" name="Appl. Environ. Microbiol.">
        <title>Profile of Secreted Hydrolases, Associated Proteins, and SlpA in Thermoanaerobacterium saccharolyticum during the Degradation of Hemicellulose.</title>
        <authorList>
            <person name="Currie D.H."/>
            <person name="Guss A.M."/>
            <person name="Herring C.D."/>
            <person name="Giannone R.J."/>
            <person name="Johnson C.M."/>
            <person name="Lankford P.K."/>
            <person name="Brown S.D."/>
            <person name="Hettich R.L."/>
            <person name="Lynd L.R."/>
        </authorList>
    </citation>
    <scope>NUCLEOTIDE SEQUENCE [LARGE SCALE GENOMIC DNA]</scope>
    <source>
        <strain evidence="3">DSM 8691 / JW/SL-YS485</strain>
    </source>
</reference>
<keyword evidence="1" id="KW-0472">Membrane</keyword>
<gene>
    <name evidence="2" type="ordered locus">Tsac_2281</name>
</gene>
<keyword evidence="1" id="KW-1133">Transmembrane helix</keyword>
<name>I3VXP0_THESW</name>
<keyword evidence="1" id="KW-0812">Transmembrane</keyword>
<protein>
    <recommendedName>
        <fullName evidence="4">DUF4064 domain-containing protein</fullName>
    </recommendedName>
</protein>
<dbReference type="RefSeq" id="WP_014759122.1">
    <property type="nucleotide sequence ID" value="NC_017992.1"/>
</dbReference>
<evidence type="ECO:0000313" key="2">
    <source>
        <dbReference type="EMBL" id="AFK87285.1"/>
    </source>
</evidence>
<feature type="transmembrane region" description="Helical" evidence="1">
    <location>
        <begin position="72"/>
        <end position="105"/>
    </location>
</feature>
<feature type="transmembrane region" description="Helical" evidence="1">
    <location>
        <begin position="41"/>
        <end position="65"/>
    </location>
</feature>